<dbReference type="GO" id="GO:0005524">
    <property type="term" value="F:ATP binding"/>
    <property type="evidence" value="ECO:0007669"/>
    <property type="project" value="UniProtKB-UniRule"/>
</dbReference>
<gene>
    <name evidence="4" type="primary">atpD</name>
    <name evidence="5" type="ORF">H9736_07150</name>
</gene>
<dbReference type="GO" id="GO:0046961">
    <property type="term" value="F:proton-transporting ATPase activity, rotational mechanism"/>
    <property type="evidence" value="ECO:0007669"/>
    <property type="project" value="InterPro"/>
</dbReference>
<comment type="caution">
    <text evidence="5">The sequence shown here is derived from an EMBL/GenBank/DDBJ whole genome shotgun (WGS) entry which is preliminary data.</text>
</comment>
<dbReference type="PANTHER" id="PTHR11671">
    <property type="entry name" value="V-TYPE ATP SYNTHASE SUBUNIT D"/>
    <property type="match status" value="1"/>
</dbReference>
<keyword evidence="3 4" id="KW-0406">Ion transport</keyword>
<keyword evidence="4" id="KW-0066">ATP synthesis</keyword>
<protein>
    <recommendedName>
        <fullName evidence="4">V-type ATP synthase subunit D</fullName>
    </recommendedName>
    <alternativeName>
        <fullName evidence="4">V-ATPase subunit D</fullName>
    </alternativeName>
</protein>
<accession>A0A9D2B7L4</accession>
<evidence type="ECO:0000313" key="5">
    <source>
        <dbReference type="EMBL" id="HIX66011.1"/>
    </source>
</evidence>
<dbReference type="HAMAP" id="MF_00271">
    <property type="entry name" value="ATP_synth_D_arch"/>
    <property type="match status" value="1"/>
</dbReference>
<evidence type="ECO:0000256" key="3">
    <source>
        <dbReference type="ARBA" id="ARBA00023065"/>
    </source>
</evidence>
<dbReference type="InterPro" id="IPR002699">
    <property type="entry name" value="V_ATPase_D"/>
</dbReference>
<comment type="similarity">
    <text evidence="1 4">Belongs to the V-ATPase D subunit family.</text>
</comment>
<evidence type="ECO:0000256" key="2">
    <source>
        <dbReference type="ARBA" id="ARBA00022448"/>
    </source>
</evidence>
<reference evidence="5" key="2">
    <citation type="submission" date="2021-04" db="EMBL/GenBank/DDBJ databases">
        <authorList>
            <person name="Gilroy R."/>
        </authorList>
    </citation>
    <scope>NUCLEOTIDE SEQUENCE</scope>
    <source>
        <strain evidence="5">CHK188-5543</strain>
    </source>
</reference>
<dbReference type="Pfam" id="PF01813">
    <property type="entry name" value="ATP-synt_D"/>
    <property type="match status" value="1"/>
</dbReference>
<dbReference type="AlphaFoldDB" id="A0A9D2B7L4"/>
<evidence type="ECO:0000313" key="6">
    <source>
        <dbReference type="Proteomes" id="UP000886800"/>
    </source>
</evidence>
<dbReference type="NCBIfam" id="TIGR00309">
    <property type="entry name" value="V_ATPase_subD"/>
    <property type="match status" value="1"/>
</dbReference>
<dbReference type="Gene3D" id="1.10.287.3240">
    <property type="match status" value="1"/>
</dbReference>
<dbReference type="Proteomes" id="UP000886800">
    <property type="component" value="Unassembled WGS sequence"/>
</dbReference>
<comment type="function">
    <text evidence="4">Produces ATP from ADP in the presence of a proton gradient across the membrane.</text>
</comment>
<dbReference type="EMBL" id="DXES01000158">
    <property type="protein sequence ID" value="HIX66011.1"/>
    <property type="molecule type" value="Genomic_DNA"/>
</dbReference>
<evidence type="ECO:0000256" key="4">
    <source>
        <dbReference type="HAMAP-Rule" id="MF_00271"/>
    </source>
</evidence>
<reference evidence="5" key="1">
    <citation type="journal article" date="2021" name="PeerJ">
        <title>Extensive microbial diversity within the chicken gut microbiome revealed by metagenomics and culture.</title>
        <authorList>
            <person name="Gilroy R."/>
            <person name="Ravi A."/>
            <person name="Getino M."/>
            <person name="Pursley I."/>
            <person name="Horton D.L."/>
            <person name="Alikhan N.F."/>
            <person name="Baker D."/>
            <person name="Gharbi K."/>
            <person name="Hall N."/>
            <person name="Watson M."/>
            <person name="Adriaenssens E.M."/>
            <person name="Foster-Nyarko E."/>
            <person name="Jarju S."/>
            <person name="Secka A."/>
            <person name="Antonio M."/>
            <person name="Oren A."/>
            <person name="Chaudhuri R.R."/>
            <person name="La Ragione R."/>
            <person name="Hildebrand F."/>
            <person name="Pallen M.J."/>
        </authorList>
    </citation>
    <scope>NUCLEOTIDE SEQUENCE</scope>
    <source>
        <strain evidence="5">CHK188-5543</strain>
    </source>
</reference>
<evidence type="ECO:0000256" key="1">
    <source>
        <dbReference type="ARBA" id="ARBA00005850"/>
    </source>
</evidence>
<sequence>MDSQRNITPTKGSLMALQKSLELSTLGYDLMDRKRNILIRELMELVDKAKALRGQIGQAYGRAYTALQEAIATLGLERVLQAARAVEVEDGLTIQYRSVMGVELPTVKLEPTPARLGYGVESSNSRLDEAYLCFWQVKQLTATLAEVETSVQRLAVAIRKTQRRANALEHVVIPRDQEAIRFISDALEEKEREEFSRMKVIKALKNAGAL</sequence>
<keyword evidence="4" id="KW-0375">Hydrogen ion transport</keyword>
<dbReference type="GO" id="GO:0046933">
    <property type="term" value="F:proton-transporting ATP synthase activity, rotational mechanism"/>
    <property type="evidence" value="ECO:0007669"/>
    <property type="project" value="UniProtKB-UniRule"/>
</dbReference>
<dbReference type="GO" id="GO:0042777">
    <property type="term" value="P:proton motive force-driven plasma membrane ATP synthesis"/>
    <property type="evidence" value="ECO:0007669"/>
    <property type="project" value="UniProtKB-UniRule"/>
</dbReference>
<proteinExistence type="inferred from homology"/>
<name>A0A9D2B7L4_9FIRM</name>
<keyword evidence="2 4" id="KW-0813">Transport</keyword>
<organism evidence="5 6">
    <name type="scientific">Candidatus Anaerotruncus excrementipullorum</name>
    <dbReference type="NCBI Taxonomy" id="2838465"/>
    <lineage>
        <taxon>Bacteria</taxon>
        <taxon>Bacillati</taxon>
        <taxon>Bacillota</taxon>
        <taxon>Clostridia</taxon>
        <taxon>Eubacteriales</taxon>
        <taxon>Oscillospiraceae</taxon>
        <taxon>Anaerotruncus</taxon>
    </lineage>
</organism>